<keyword evidence="8 11" id="KW-0378">Hydrolase</keyword>
<keyword evidence="7" id="KW-0255">Endonuclease</keyword>
<evidence type="ECO:0000256" key="7">
    <source>
        <dbReference type="ARBA" id="ARBA00022759"/>
    </source>
</evidence>
<evidence type="ECO:0000256" key="5">
    <source>
        <dbReference type="ARBA" id="ARBA00022741"/>
    </source>
</evidence>
<evidence type="ECO:0000256" key="2">
    <source>
        <dbReference type="ARBA" id="ARBA00008598"/>
    </source>
</evidence>
<dbReference type="Pfam" id="PF18766">
    <property type="entry name" value="SWI2_SNF2"/>
    <property type="match status" value="1"/>
</dbReference>
<comment type="caution">
    <text evidence="13">The sequence shown here is derived from an EMBL/GenBank/DDBJ whole genome shotgun (WGS) entry which is preliminary data.</text>
</comment>
<dbReference type="InterPro" id="IPR014001">
    <property type="entry name" value="Helicase_ATP-bd"/>
</dbReference>
<dbReference type="InterPro" id="IPR027417">
    <property type="entry name" value="P-loop_NTPase"/>
</dbReference>
<evidence type="ECO:0000313" key="14">
    <source>
        <dbReference type="Proteomes" id="UP000017980"/>
    </source>
</evidence>
<dbReference type="GO" id="GO:0009035">
    <property type="term" value="F:type I site-specific deoxyribonuclease activity"/>
    <property type="evidence" value="ECO:0007669"/>
    <property type="project" value="UniProtKB-EC"/>
</dbReference>
<keyword evidence="4" id="KW-0540">Nuclease</keyword>
<comment type="subunit">
    <text evidence="3 11">The type I restriction/modification system is composed of three polypeptides R, M and S.</text>
</comment>
<evidence type="ECO:0000259" key="12">
    <source>
        <dbReference type="PROSITE" id="PS51192"/>
    </source>
</evidence>
<gene>
    <name evidence="13" type="ORF">BN488_00804</name>
</gene>
<dbReference type="InterPro" id="IPR040980">
    <property type="entry name" value="SWI2_SNF2"/>
</dbReference>
<dbReference type="PANTHER" id="PTHR30195:SF16">
    <property type="entry name" value="TYPE I RESTRICTION ENZYME ENDONUCLEASE SUBUNIT"/>
    <property type="match status" value="1"/>
</dbReference>
<dbReference type="Pfam" id="PF04313">
    <property type="entry name" value="HSDR_N"/>
    <property type="match status" value="1"/>
</dbReference>
<comment type="similarity">
    <text evidence="2 11">Belongs to the HsdR family.</text>
</comment>
<dbReference type="InterPro" id="IPR055180">
    <property type="entry name" value="HsdR_RecA-like_helicase_dom_2"/>
</dbReference>
<evidence type="ECO:0000256" key="4">
    <source>
        <dbReference type="ARBA" id="ARBA00022722"/>
    </source>
</evidence>
<evidence type="ECO:0000256" key="3">
    <source>
        <dbReference type="ARBA" id="ARBA00011296"/>
    </source>
</evidence>
<dbReference type="EMBL" id="CBBD010000024">
    <property type="protein sequence ID" value="CDA09751.1"/>
    <property type="molecule type" value="Genomic_DNA"/>
</dbReference>
<dbReference type="Gene3D" id="3.40.50.300">
    <property type="entry name" value="P-loop containing nucleotide triphosphate hydrolases"/>
    <property type="match status" value="2"/>
</dbReference>
<evidence type="ECO:0000256" key="10">
    <source>
        <dbReference type="ARBA" id="ARBA00023125"/>
    </source>
</evidence>
<evidence type="ECO:0000313" key="13">
    <source>
        <dbReference type="EMBL" id="CDA09751.1"/>
    </source>
</evidence>
<evidence type="ECO:0000256" key="8">
    <source>
        <dbReference type="ARBA" id="ARBA00022801"/>
    </source>
</evidence>
<dbReference type="Proteomes" id="UP000017980">
    <property type="component" value="Unassembled WGS sequence"/>
</dbReference>
<evidence type="ECO:0000256" key="1">
    <source>
        <dbReference type="ARBA" id="ARBA00000851"/>
    </source>
</evidence>
<protein>
    <recommendedName>
        <fullName evidence="11">Type I restriction enzyme endonuclease subunit</fullName>
        <shortName evidence="11">R protein</shortName>
        <ecNumber evidence="11">3.1.21.3</ecNumber>
    </recommendedName>
    <alternativeName>
        <fullName evidence="11">Type-1 restriction enzyme R protein</fullName>
    </alternativeName>
</protein>
<dbReference type="Gene3D" id="1.20.58.2040">
    <property type="match status" value="1"/>
</dbReference>
<accession>R5XMA3</accession>
<dbReference type="InterPro" id="IPR004473">
    <property type="entry name" value="Restrct_endonuc_typeI_HsdR"/>
</dbReference>
<dbReference type="AlphaFoldDB" id="R5XMA3"/>
<dbReference type="Pfam" id="PF22679">
    <property type="entry name" value="T1R_D3-like"/>
    <property type="match status" value="1"/>
</dbReference>
<dbReference type="SUPFAM" id="SSF52540">
    <property type="entry name" value="P-loop containing nucleoside triphosphate hydrolases"/>
    <property type="match status" value="2"/>
</dbReference>
<dbReference type="GO" id="GO:0003677">
    <property type="term" value="F:DNA binding"/>
    <property type="evidence" value="ECO:0007669"/>
    <property type="project" value="UniProtKB-KW"/>
</dbReference>
<comment type="function">
    <text evidence="11">Subunit R is required for both nuclease and ATPase activities, but not for modification.</text>
</comment>
<dbReference type="PROSITE" id="PS51192">
    <property type="entry name" value="HELICASE_ATP_BIND_1"/>
    <property type="match status" value="1"/>
</dbReference>
<sequence>MTYQSEAQLEQLLIQRLKSQGFDEVKIDNEQELMENFKEKFSLFNQDKLKNKPLTEKEWQRVTNEILGKGVFASAKKLRDKVFIKREDESDLYLNLLNTTDISKNIFEVTHQTTVIGKYTNRYDVTLLINGLPIVQIELKRRGMDIKEAFNQIERYRKHSYKGLYRYIQIFVITNGVDTKYFSNSDRNILYSHTFFWTNEKNERLTNLNDFTQAFLTPNHLIKMISKFTVVNDTDKLLMVMRPYQVYAAEALVRRATETNLNAYVWHTTGSGKTLTSFKVAEILSSNPKIKKVFFLVDRKDLDSQTVSEFNKFAEGSVDTTDKTSVLVKQIKDKNTHLIVTTIQKMARAISGEKYEDVMNLYKDEKIIFIIDECHRSQFGQMHKDIVKHFTKAQFFGFTGTPRFKENASQDKRTTADLFNKCVHSYLIKEAINDQNVLGFHVEYIKTFDGQYDEYDDTMVEGIDTKEVYMADERISLVANHIIQNHNMKTQNRKYTAIFATESIEALVKYYDEFKTIDHDLKIAAVFSYGANEESEGKDEHSRDALERIIQDYNKMFRTNYSTNTFNAYNSDISKKVKSKQIDILIVVNMYLTGFDSKPLNTLYVDKWLKYHDLLQAFSRTNRVEEQTKVFGNIVCYRNLKKRTDEAICLFSKTDSVDDVLMKDYDYYLDKFNDCVQALYTVAKTPSDVDSIQSEEEKKKFILIFKEISKLLLILKTFVEFSFDKEKLFMSEQTYEDFKSKYYLIYDQVKKQEKNNVSILNDIDFAIELMETDKINVAYIMNLIRSIEFGDREQREKDINHILSELDRADNPELRKKVDLIKSFLKEVVPDLSEGSQVDEAYGDFEDAKRNQEIEEFSKKEEIDIGFIKDQISEYEFTGIINKDDVRNGINKPLPFLKKKKLTERIIEFIKDLVNRFQ</sequence>
<name>R5XMA3_9FIRM</name>
<evidence type="ECO:0000256" key="6">
    <source>
        <dbReference type="ARBA" id="ARBA00022747"/>
    </source>
</evidence>
<dbReference type="EC" id="3.1.21.3" evidence="11"/>
<dbReference type="InterPro" id="IPR007409">
    <property type="entry name" value="Restrct_endonuc_type1_HsdR_N"/>
</dbReference>
<dbReference type="GO" id="GO:0009307">
    <property type="term" value="P:DNA restriction-modification system"/>
    <property type="evidence" value="ECO:0007669"/>
    <property type="project" value="UniProtKB-KW"/>
</dbReference>
<dbReference type="PANTHER" id="PTHR30195">
    <property type="entry name" value="TYPE I SITE-SPECIFIC DEOXYRIBONUCLEASE PROTEIN SUBUNIT M AND R"/>
    <property type="match status" value="1"/>
</dbReference>
<feature type="domain" description="Helicase ATP-binding" evidence="12">
    <location>
        <begin position="254"/>
        <end position="402"/>
    </location>
</feature>
<evidence type="ECO:0000256" key="11">
    <source>
        <dbReference type="RuleBase" id="RU364115"/>
    </source>
</evidence>
<dbReference type="SMART" id="SM00487">
    <property type="entry name" value="DEXDc"/>
    <property type="match status" value="1"/>
</dbReference>
<keyword evidence="10 11" id="KW-0238">DNA-binding</keyword>
<dbReference type="CDD" id="cd18800">
    <property type="entry name" value="SF2_C_EcoR124I-like"/>
    <property type="match status" value="1"/>
</dbReference>
<keyword evidence="9 11" id="KW-0067">ATP-binding</keyword>
<dbReference type="CDD" id="cd22332">
    <property type="entry name" value="HsdR_N"/>
    <property type="match status" value="1"/>
</dbReference>
<dbReference type="NCBIfam" id="TIGR00348">
    <property type="entry name" value="hsdR"/>
    <property type="match status" value="1"/>
</dbReference>
<dbReference type="GO" id="GO:0005524">
    <property type="term" value="F:ATP binding"/>
    <property type="evidence" value="ECO:0007669"/>
    <property type="project" value="UniProtKB-KW"/>
</dbReference>
<dbReference type="InterPro" id="IPR051268">
    <property type="entry name" value="Type-I_R_enzyme_R_subunit"/>
</dbReference>
<keyword evidence="6 11" id="KW-0680">Restriction system</keyword>
<evidence type="ECO:0000256" key="9">
    <source>
        <dbReference type="ARBA" id="ARBA00022840"/>
    </source>
</evidence>
<comment type="catalytic activity">
    <reaction evidence="1 11">
        <text>Endonucleolytic cleavage of DNA to give random double-stranded fragments with terminal 5'-phosphates, ATP is simultaneously hydrolyzed.</text>
        <dbReference type="EC" id="3.1.21.3"/>
    </reaction>
</comment>
<keyword evidence="5 11" id="KW-0547">Nucleotide-binding</keyword>
<proteinExistence type="inferred from homology"/>
<dbReference type="CDD" id="cd18030">
    <property type="entry name" value="DEXHc_RE_I_HsdR"/>
    <property type="match status" value="1"/>
</dbReference>
<dbReference type="Gene3D" id="3.90.1570.50">
    <property type="match status" value="1"/>
</dbReference>
<dbReference type="RefSeq" id="WP_022071183.1">
    <property type="nucleotide sequence ID" value="NZ_HF999320.1"/>
</dbReference>
<dbReference type="Pfam" id="PF12008">
    <property type="entry name" value="EcoR124_C"/>
    <property type="match status" value="1"/>
</dbReference>
<organism evidence="13 14">
    <name type="scientific">Intestinibacter bartlettii CAG:1329</name>
    <dbReference type="NCBI Taxonomy" id="1263063"/>
    <lineage>
        <taxon>Bacteria</taxon>
        <taxon>Bacillati</taxon>
        <taxon>Bacillota</taxon>
        <taxon>Clostridia</taxon>
        <taxon>Peptostreptococcales</taxon>
        <taxon>Peptostreptococcaceae</taxon>
        <taxon>Intestinibacter</taxon>
    </lineage>
</organism>
<dbReference type="InterPro" id="IPR022625">
    <property type="entry name" value="TypeI_RM_Rsu_C"/>
</dbReference>
<reference evidence="13" key="1">
    <citation type="submission" date="2012-11" db="EMBL/GenBank/DDBJ databases">
        <title>Dependencies among metagenomic species, viruses, plasmids and units of genetic variation.</title>
        <authorList>
            <person name="Nielsen H.B."/>
            <person name="Almeida M."/>
            <person name="Juncker A.S."/>
            <person name="Rasmussen S."/>
            <person name="Li J."/>
            <person name="Sunagawa S."/>
            <person name="Plichta D."/>
            <person name="Gautier L."/>
            <person name="Le Chatelier E."/>
            <person name="Peletier E."/>
            <person name="Bonde I."/>
            <person name="Nielsen T."/>
            <person name="Manichanh C."/>
            <person name="Arumugam M."/>
            <person name="Batto J."/>
            <person name="Santos M.B.Q.D."/>
            <person name="Blom N."/>
            <person name="Borruel N."/>
            <person name="Burgdorf K.S."/>
            <person name="Boumezbeur F."/>
            <person name="Casellas F."/>
            <person name="Dore J."/>
            <person name="Guarner F."/>
            <person name="Hansen T."/>
            <person name="Hildebrand F."/>
            <person name="Kaas R.S."/>
            <person name="Kennedy S."/>
            <person name="Kristiansen K."/>
            <person name="Kultima J.R."/>
            <person name="Leonard P."/>
            <person name="Levenez F."/>
            <person name="Lund O."/>
            <person name="Moumen B."/>
            <person name="Le Paslier D."/>
            <person name="Pons N."/>
            <person name="Pedersen O."/>
            <person name="Prifti E."/>
            <person name="Qin J."/>
            <person name="Raes J."/>
            <person name="Tap J."/>
            <person name="Tims S."/>
            <person name="Ussery D.W."/>
            <person name="Yamada T."/>
            <person name="MetaHit consortium"/>
            <person name="Renault P."/>
            <person name="Sicheritz-Ponten T."/>
            <person name="Bork P."/>
            <person name="Wang J."/>
            <person name="Brunak S."/>
            <person name="Ehrlich S.D."/>
        </authorList>
    </citation>
    <scope>NUCLEOTIDE SEQUENCE [LARGE SCALE GENOMIC DNA]</scope>
</reference>